<name>A0A6A5ZM92_9PLEO</name>
<dbReference type="InterPro" id="IPR006047">
    <property type="entry name" value="GH13_cat_dom"/>
</dbReference>
<dbReference type="Pfam" id="PF26111">
    <property type="entry name" value="Ig_Mok13"/>
    <property type="match status" value="1"/>
</dbReference>
<feature type="compositionally biased region" description="Low complexity" evidence="7">
    <location>
        <begin position="1806"/>
        <end position="1823"/>
    </location>
</feature>
<dbReference type="Pfam" id="PF26108">
    <property type="entry name" value="GH_Mok13"/>
    <property type="match status" value="1"/>
</dbReference>
<dbReference type="FunFam" id="3.40.50.2000:FF:000058">
    <property type="entry name" value="Alpha-1,3-glucan synthase Ags1"/>
    <property type="match status" value="1"/>
</dbReference>
<feature type="compositionally biased region" description="Polar residues" evidence="7">
    <location>
        <begin position="1673"/>
        <end position="1694"/>
    </location>
</feature>
<evidence type="ECO:0000256" key="5">
    <source>
        <dbReference type="ARBA" id="ARBA00023316"/>
    </source>
</evidence>
<dbReference type="InterPro" id="IPR058654">
    <property type="entry name" value="Mok11-14/Ags1-like_TM"/>
</dbReference>
<comment type="similarity">
    <text evidence="1">Belongs to the glycosyltransferase group 1 family.</text>
</comment>
<dbReference type="Pfam" id="PF13692">
    <property type="entry name" value="Glyco_trans_1_4"/>
    <property type="match status" value="1"/>
</dbReference>
<evidence type="ECO:0000256" key="6">
    <source>
        <dbReference type="ARBA" id="ARBA00048960"/>
    </source>
</evidence>
<feature type="transmembrane region" description="Helical" evidence="8">
    <location>
        <begin position="2034"/>
        <end position="2056"/>
    </location>
</feature>
<evidence type="ECO:0000259" key="10">
    <source>
        <dbReference type="SMART" id="SM00642"/>
    </source>
</evidence>
<feature type="transmembrane region" description="Helical" evidence="8">
    <location>
        <begin position="2186"/>
        <end position="2203"/>
    </location>
</feature>
<protein>
    <recommendedName>
        <fullName evidence="2">alpha-1,3-glucan synthase</fullName>
        <ecNumber evidence="2">2.4.1.183</ecNumber>
    </recommendedName>
</protein>
<gene>
    <name evidence="11" type="ORF">BDV96DRAFT_595925</name>
</gene>
<dbReference type="Pfam" id="PF08323">
    <property type="entry name" value="Glyco_transf_5"/>
    <property type="match status" value="1"/>
</dbReference>
<feature type="transmembrane region" description="Helical" evidence="8">
    <location>
        <begin position="1975"/>
        <end position="1997"/>
    </location>
</feature>
<dbReference type="SUPFAM" id="SSF53756">
    <property type="entry name" value="UDP-Glycosyltransferase/glycogen phosphorylase"/>
    <property type="match status" value="1"/>
</dbReference>
<feature type="transmembrane region" description="Helical" evidence="8">
    <location>
        <begin position="2251"/>
        <end position="2268"/>
    </location>
</feature>
<dbReference type="SUPFAM" id="SSF51445">
    <property type="entry name" value="(Trans)glycosidases"/>
    <property type="match status" value="1"/>
</dbReference>
<feature type="compositionally biased region" description="Polar residues" evidence="7">
    <location>
        <begin position="1737"/>
        <end position="1747"/>
    </location>
</feature>
<evidence type="ECO:0000256" key="3">
    <source>
        <dbReference type="ARBA" id="ARBA00022676"/>
    </source>
</evidence>
<dbReference type="InterPro" id="IPR058655">
    <property type="entry name" value="Mok11-14/Ags1-like"/>
</dbReference>
<dbReference type="EMBL" id="ML977314">
    <property type="protein sequence ID" value="KAF2120385.1"/>
    <property type="molecule type" value="Genomic_DNA"/>
</dbReference>
<feature type="transmembrane region" description="Helical" evidence="8">
    <location>
        <begin position="2325"/>
        <end position="2347"/>
    </location>
</feature>
<dbReference type="GO" id="GO:0047657">
    <property type="term" value="F:alpha-1,3-glucan synthase activity"/>
    <property type="evidence" value="ECO:0007669"/>
    <property type="project" value="UniProtKB-EC"/>
</dbReference>
<organism evidence="11 12">
    <name type="scientific">Lophiotrema nucula</name>
    <dbReference type="NCBI Taxonomy" id="690887"/>
    <lineage>
        <taxon>Eukaryota</taxon>
        <taxon>Fungi</taxon>
        <taxon>Dikarya</taxon>
        <taxon>Ascomycota</taxon>
        <taxon>Pezizomycotina</taxon>
        <taxon>Dothideomycetes</taxon>
        <taxon>Pleosporomycetidae</taxon>
        <taxon>Pleosporales</taxon>
        <taxon>Lophiotremataceae</taxon>
        <taxon>Lophiotrema</taxon>
    </lineage>
</organism>
<keyword evidence="5" id="KW-0961">Cell wall biogenesis/degradation</keyword>
<proteinExistence type="inferred from homology"/>
<evidence type="ECO:0000256" key="1">
    <source>
        <dbReference type="ARBA" id="ARBA00006122"/>
    </source>
</evidence>
<keyword evidence="8" id="KW-1133">Transmembrane helix</keyword>
<evidence type="ECO:0000256" key="2">
    <source>
        <dbReference type="ARBA" id="ARBA00012688"/>
    </source>
</evidence>
<dbReference type="InterPro" id="IPR013534">
    <property type="entry name" value="Starch_synth_cat_dom"/>
</dbReference>
<dbReference type="EC" id="2.4.1.183" evidence="2"/>
<keyword evidence="8" id="KW-0812">Transmembrane</keyword>
<dbReference type="OrthoDB" id="512920at2759"/>
<dbReference type="Gene3D" id="3.40.50.2000">
    <property type="entry name" value="Glycogen Phosphorylase B"/>
    <property type="match status" value="2"/>
</dbReference>
<dbReference type="GO" id="GO:0070600">
    <property type="term" value="P:fungal-type cell wall (1-&gt;3)-alpha-glucan biosynthetic process"/>
    <property type="evidence" value="ECO:0007669"/>
    <property type="project" value="TreeGrafter"/>
</dbReference>
<dbReference type="Pfam" id="PF26122">
    <property type="entry name" value="CBM_Mok13"/>
    <property type="match status" value="1"/>
</dbReference>
<evidence type="ECO:0000256" key="4">
    <source>
        <dbReference type="ARBA" id="ARBA00022679"/>
    </source>
</evidence>
<dbReference type="InterPro" id="IPR058659">
    <property type="entry name" value="Mok11-13/Ags1-like_CBM"/>
</dbReference>
<keyword evidence="8" id="KW-0472">Membrane</keyword>
<sequence length="2398" mass="266721">MMCAQRYLLSLFCLIVSVLALRYDPEQVGWNLNLNESAVDPLDYWGEWENHTFNPSPRSWRFPFYVLTLDRYVDGDPTNNEANGTAFEHDWTSNQFRFGGDAKGLMNNLDYIQGMGIKAIYLSGTPFINMPWSGDGFGALDFTLLDHHHGLIDDWRALITEMHNRSMYVILDNTLGTMGDLLQWVGSENVSAPFKWSEYDVRYKSSRQYHDFQIGNNENATCTYPSMWGEDGYPLSNASVLAAMDQPCKDSEFDQYGDMKGVGEVPVWETQLSKFAGVQDRLRTWRDDVLDKVMHFSCMQIAMLDIDGFRMDKAAQTPIEIHAKWSDYQRACARRYGKENFLIVGEIVSKIPYASLIVGRGKQPDMAFENATQAVAAVNAKEDDNYIRPFGSSALDGDAFHYPFYGAMTRFLGLDGPIGLEGVDFVELWHDLLLHEDMVNANTGEFDPRHLFGMTNQDVFRWPALANGTQKHLLGLFIANLMMPGAPFQLWGEEQESYILENQASDYVFGRTPMASQQAWQMHGCYKLGEEVYVDMPFDKALRGCEDDSVGLDHRDPSHFMRNILKRHYELRQQYAVLNDGANLQTLSSQLYDVYLHGSLGMPSPTGIWSIYRGRFDGVQDFSDVGDYGNQAVWIIYSNENKTVNYTFNCQNETEGLIAPFPEGTTVKSLFYPYEEYTLETSAAHLGIDNSTEQNGCLSSLEMPAWSYKLFVPIDAWAAPGPTITKVVPGHDERIVSQGDDSEAQIVPIELHFSSEMSCDSVVRNFSISSKTASGEVARLNTSSVTCSIVDPDEQYYVGQIATNWTMKGELVNVYDGIHRYTINNVSTESTNMYTNAIDHFMFRVGQPNNPMVFPGSANYSSSLLHRDDTTGALTVTHSATGADKWSYTTNWGVNWSEWLDYDSVNATITAQPWSGGKDQEWKGEHVMIRYWSEMAGSMEHVQHGDAGFHTPRRWPHMHVTGPWNLYGFDSGLDDKMHDTGDGQWHLDMMTEYPSEAILSVWGINPDGQPDKSKLYGDVDQDGILDFLPPTSLGHNVINLTNPGMPYVGVKVVANDANLRYYIKPIGNAWRQLTLSVLLGVLPVGMGALAIFLFVKSFYDVKFNELGAQEKSSPLMSGLPTFSGALLKKQASSMFGFNKPKSVGILNPQRREGFATDDENSRRTVLIATMEYEIEDWQMKIKIGGLGVMSSLMGKNLQHQNLIWVVPQVGGLDYPVDQVAEPMHITVMGQVYTISVQYHRYQNITFVLLDAPVFRAQTKADPYPARMDDMASAIYYSAWNQCIAEAIRRFPEIDLYHINDYHGALAPLYLLPNSAPPCCLSLHNAEFQGLWNIKRPQDMDEICRVFNLSKDIVVKYVQFGEVFNLLHAAASYLRIHQRGFGAVGVSKKYGKRSFARYPIFWGLSKIGSLPNPDPSDTGAWSKTDRISTDVAIDHGQEAQRGMLRTQAQEWAGLEVDPDAELFVFVGRWSMQKGVDIIADVFPSILEKNSKAQLICIGPVIDLYGKFAAAKLQRLMEMYPNRVCSKPEFTILPPYIFSGAEFALIPSRDEPFGLVAVEFGRKGALGVGSRVGGLGSMPGWWFTIESTATKHLIRQSQNTIKAAMASSKKTRAEMRARSALQRFPVAQWVEDLNKLQSGAIHVHQRVSGSRRTTVSGLATPSGLFSPLPSVPGSLFSSPANTRPSSRMGSRVQSRVGSRAASPIREEVPNMPDPTVAPMTSRSSSFSHGHRRARPPPLSLNSTAVSGANTPAPGSPIAESPVEHGNGFNLFPITSHASQEGSNLVHDSNNNLRRGLARSHFTRHMSRQNSQDSNISVSSSDSPSGGPSGYQTPSSQHQFSANPSMLSLKSVVGDEKNFRMQNVDPFFTDSQGTYTKQFDRLLGGLNGRTSTKELCIEDFIMKSEKNWFGRFYNAKLGVKSASAKVTSVSSETSSSGSSIGSSNAEGQVIVADEFELGADYTPPRGFRKIVQYKIRDWPLYAFFLALGQILAANSYQITLLSGEIGQTGTKLYVVASIYLAASILWWTTFRLLPSRYVIATPFICYALAFFILGMAPYGASYAARGWIQNVATGLYAIASGSGSLFFALNFGSEGGTASHTWVFRACAVQGSQQIWVTALWYWGAYLSNLSATGENPTGFASSPYITAVTTPVAVLLAIIGVALFLGLPDFYRSSPGSVPSFYSSLKRRKIILWFFVVVIIQNYWLSAPYGRNWRYLWSSNLVPAWGIAIMVIIFFIIVWIAFFTIFQRLSIEHSWILPIFAIGLGAPRWAQMLWGVSGMGLYIPWAATPAIGALLGRALWLWLGVLDALQGVGFGMILLQTMTRFHIAFTLTAAQVIGSIATIVARATAPDRLGPGPVFPNLALSTDGLGNAIFWVALIMQGLICVGFFMFYRKEQLFKP</sequence>
<dbReference type="Pfam" id="PF00128">
    <property type="entry name" value="Alpha-amylase"/>
    <property type="match status" value="1"/>
</dbReference>
<dbReference type="GO" id="GO:0009277">
    <property type="term" value="C:fungal-type cell wall"/>
    <property type="evidence" value="ECO:0007669"/>
    <property type="project" value="TreeGrafter"/>
</dbReference>
<evidence type="ECO:0000256" key="7">
    <source>
        <dbReference type="SAM" id="MobiDB-lite"/>
    </source>
</evidence>
<feature type="compositionally biased region" description="Polar residues" evidence="7">
    <location>
        <begin position="1827"/>
        <end position="1838"/>
    </location>
</feature>
<feature type="transmembrane region" description="Helical" evidence="8">
    <location>
        <begin position="2142"/>
        <end position="2165"/>
    </location>
</feature>
<dbReference type="InterPro" id="IPR058658">
    <property type="entry name" value="Mok11-13/Ags1-like_Ig_2"/>
</dbReference>
<dbReference type="PANTHER" id="PTHR47182:SF2">
    <property type="entry name" value="CELL WALL ALPHA-1,3-GLUCAN SYNTHASE AGS1"/>
    <property type="match status" value="1"/>
</dbReference>
<dbReference type="SMART" id="SM00642">
    <property type="entry name" value="Aamy"/>
    <property type="match status" value="1"/>
</dbReference>
<feature type="region of interest" description="Disordered" evidence="7">
    <location>
        <begin position="1673"/>
        <end position="1761"/>
    </location>
</feature>
<dbReference type="Pfam" id="PF26114">
    <property type="entry name" value="Ig_2_Mok13"/>
    <property type="match status" value="1"/>
</dbReference>
<feature type="chain" id="PRO_5025587576" description="alpha-1,3-glucan synthase" evidence="9">
    <location>
        <begin position="21"/>
        <end position="2398"/>
    </location>
</feature>
<evidence type="ECO:0000256" key="8">
    <source>
        <dbReference type="SAM" id="Phobius"/>
    </source>
</evidence>
<feature type="transmembrane region" description="Helical" evidence="8">
    <location>
        <begin position="2009"/>
        <end position="2027"/>
    </location>
</feature>
<accession>A0A6A5ZM92</accession>
<keyword evidence="4" id="KW-0808">Transferase</keyword>
<feature type="transmembrane region" description="Helical" evidence="8">
    <location>
        <begin position="2367"/>
        <end position="2390"/>
    </location>
</feature>
<feature type="region of interest" description="Disordered" evidence="7">
    <location>
        <begin position="1802"/>
        <end position="1838"/>
    </location>
</feature>
<reference evidence="11" key="1">
    <citation type="journal article" date="2020" name="Stud. Mycol.">
        <title>101 Dothideomycetes genomes: a test case for predicting lifestyles and emergence of pathogens.</title>
        <authorList>
            <person name="Haridas S."/>
            <person name="Albert R."/>
            <person name="Binder M."/>
            <person name="Bloem J."/>
            <person name="Labutti K."/>
            <person name="Salamov A."/>
            <person name="Andreopoulos B."/>
            <person name="Baker S."/>
            <person name="Barry K."/>
            <person name="Bills G."/>
            <person name="Bluhm B."/>
            <person name="Cannon C."/>
            <person name="Castanera R."/>
            <person name="Culley D."/>
            <person name="Daum C."/>
            <person name="Ezra D."/>
            <person name="Gonzalez J."/>
            <person name="Henrissat B."/>
            <person name="Kuo A."/>
            <person name="Liang C."/>
            <person name="Lipzen A."/>
            <person name="Lutzoni F."/>
            <person name="Magnuson J."/>
            <person name="Mondo S."/>
            <person name="Nolan M."/>
            <person name="Ohm R."/>
            <person name="Pangilinan J."/>
            <person name="Park H.-J."/>
            <person name="Ramirez L."/>
            <person name="Alfaro M."/>
            <person name="Sun H."/>
            <person name="Tritt A."/>
            <person name="Yoshinaga Y."/>
            <person name="Zwiers L.-H."/>
            <person name="Turgeon B."/>
            <person name="Goodwin S."/>
            <person name="Spatafora J."/>
            <person name="Crous P."/>
            <person name="Grigoriev I."/>
        </authorList>
    </citation>
    <scope>NUCLEOTIDE SEQUENCE</scope>
    <source>
        <strain evidence="11">CBS 627.86</strain>
    </source>
</reference>
<keyword evidence="12" id="KW-1185">Reference proteome</keyword>
<dbReference type="FunFam" id="3.40.50.2000:FF:000052">
    <property type="entry name" value="Alpha-1,3-glucan synthase Ags2"/>
    <property type="match status" value="1"/>
</dbReference>
<evidence type="ECO:0000313" key="11">
    <source>
        <dbReference type="EMBL" id="KAF2120385.1"/>
    </source>
</evidence>
<dbReference type="Proteomes" id="UP000799770">
    <property type="component" value="Unassembled WGS sequence"/>
</dbReference>
<dbReference type="InterPro" id="IPR058656">
    <property type="entry name" value="Mok11-13/Ags1-like_GH"/>
</dbReference>
<keyword evidence="9" id="KW-0732">Signal</keyword>
<evidence type="ECO:0000313" key="12">
    <source>
        <dbReference type="Proteomes" id="UP000799770"/>
    </source>
</evidence>
<feature type="signal peptide" evidence="9">
    <location>
        <begin position="1"/>
        <end position="20"/>
    </location>
</feature>
<keyword evidence="3" id="KW-0328">Glycosyltransferase</keyword>
<dbReference type="InterPro" id="IPR058657">
    <property type="entry name" value="Mok11-13/Ags1-like_Ig"/>
</dbReference>
<dbReference type="InterPro" id="IPR017853">
    <property type="entry name" value="GH"/>
</dbReference>
<feature type="domain" description="Glycosyl hydrolase family 13 catalytic" evidence="10">
    <location>
        <begin position="66"/>
        <end position="515"/>
    </location>
</feature>
<dbReference type="Gene3D" id="3.20.20.80">
    <property type="entry name" value="Glycosidases"/>
    <property type="match status" value="1"/>
</dbReference>
<feature type="transmembrane region" description="Helical" evidence="8">
    <location>
        <begin position="2068"/>
        <end position="2088"/>
    </location>
</feature>
<feature type="transmembrane region" description="Helical" evidence="8">
    <location>
        <begin position="2223"/>
        <end position="2244"/>
    </location>
</feature>
<dbReference type="PANTHER" id="PTHR47182">
    <property type="entry name" value="CELL WALL ALPHA-1,3-GLUCAN SYNTHASE AGS1-RELATED"/>
    <property type="match status" value="1"/>
</dbReference>
<comment type="catalytic activity">
    <reaction evidence="6">
        <text>[(1-&gt;3)-alpha-D-glucosyl](n) + UDP-alpha-D-glucose = [(1-&gt;3)-alpha-D-glucosyl](n+1) + UDP + H(+)</text>
        <dbReference type="Rhea" id="RHEA:19749"/>
        <dbReference type="Rhea" id="RHEA-COMP:11150"/>
        <dbReference type="Rhea" id="RHEA-COMP:11151"/>
        <dbReference type="ChEBI" id="CHEBI:15378"/>
        <dbReference type="ChEBI" id="CHEBI:28100"/>
        <dbReference type="ChEBI" id="CHEBI:58223"/>
        <dbReference type="ChEBI" id="CHEBI:58885"/>
        <dbReference type="EC" id="2.4.1.183"/>
    </reaction>
</comment>
<dbReference type="Pfam" id="PF26127">
    <property type="entry name" value="12TM_Mok13"/>
    <property type="match status" value="1"/>
</dbReference>
<evidence type="ECO:0000256" key="9">
    <source>
        <dbReference type="SAM" id="SignalP"/>
    </source>
</evidence>